<organism evidence="10 11">
    <name type="scientific">Acuticoccus mangrovi</name>
    <dbReference type="NCBI Taxonomy" id="2796142"/>
    <lineage>
        <taxon>Bacteria</taxon>
        <taxon>Pseudomonadati</taxon>
        <taxon>Pseudomonadota</taxon>
        <taxon>Alphaproteobacteria</taxon>
        <taxon>Hyphomicrobiales</taxon>
        <taxon>Amorphaceae</taxon>
        <taxon>Acuticoccus</taxon>
    </lineage>
</organism>
<dbReference type="CDD" id="cd06261">
    <property type="entry name" value="TM_PBP2"/>
    <property type="match status" value="1"/>
</dbReference>
<evidence type="ECO:0000256" key="8">
    <source>
        <dbReference type="RuleBase" id="RU363032"/>
    </source>
</evidence>
<feature type="transmembrane region" description="Helical" evidence="8">
    <location>
        <begin position="135"/>
        <end position="155"/>
    </location>
</feature>
<feature type="transmembrane region" description="Helical" evidence="8">
    <location>
        <begin position="103"/>
        <end position="123"/>
    </location>
</feature>
<keyword evidence="3 8" id="KW-0813">Transport</keyword>
<keyword evidence="7 8" id="KW-0472">Membrane</keyword>
<evidence type="ECO:0000313" key="11">
    <source>
        <dbReference type="Proteomes" id="UP000609531"/>
    </source>
</evidence>
<feature type="transmembrane region" description="Helical" evidence="8">
    <location>
        <begin position="167"/>
        <end position="189"/>
    </location>
</feature>
<evidence type="ECO:0000313" key="10">
    <source>
        <dbReference type="EMBL" id="MBJ3775606.1"/>
    </source>
</evidence>
<dbReference type="InterPro" id="IPR010065">
    <property type="entry name" value="AA_ABC_transptr_permease_3TM"/>
</dbReference>
<keyword evidence="4" id="KW-1003">Cell membrane</keyword>
<evidence type="ECO:0000256" key="6">
    <source>
        <dbReference type="ARBA" id="ARBA00022989"/>
    </source>
</evidence>
<dbReference type="InterPro" id="IPR000515">
    <property type="entry name" value="MetI-like"/>
</dbReference>
<dbReference type="GO" id="GO:0006865">
    <property type="term" value="P:amino acid transport"/>
    <property type="evidence" value="ECO:0007669"/>
    <property type="project" value="TreeGrafter"/>
</dbReference>
<dbReference type="EMBL" id="JAEKJA010000005">
    <property type="protein sequence ID" value="MBJ3775606.1"/>
    <property type="molecule type" value="Genomic_DNA"/>
</dbReference>
<feature type="domain" description="ABC transmembrane type-1" evidence="9">
    <location>
        <begin position="165"/>
        <end position="359"/>
    </location>
</feature>
<keyword evidence="11" id="KW-1185">Reference proteome</keyword>
<name>A0A934IIG9_9HYPH</name>
<keyword evidence="5 8" id="KW-0812">Transmembrane</keyword>
<dbReference type="Proteomes" id="UP000609531">
    <property type="component" value="Unassembled WGS sequence"/>
</dbReference>
<dbReference type="PROSITE" id="PS50928">
    <property type="entry name" value="ABC_TM1"/>
    <property type="match status" value="1"/>
</dbReference>
<evidence type="ECO:0000256" key="1">
    <source>
        <dbReference type="ARBA" id="ARBA00004429"/>
    </source>
</evidence>
<feature type="transmembrane region" description="Helical" evidence="8">
    <location>
        <begin position="309"/>
        <end position="328"/>
    </location>
</feature>
<dbReference type="GO" id="GO:0043190">
    <property type="term" value="C:ATP-binding cassette (ABC) transporter complex"/>
    <property type="evidence" value="ECO:0007669"/>
    <property type="project" value="InterPro"/>
</dbReference>
<feature type="transmembrane region" description="Helical" evidence="8">
    <location>
        <begin position="236"/>
        <end position="253"/>
    </location>
</feature>
<reference evidence="10" key="1">
    <citation type="submission" date="2020-12" db="EMBL/GenBank/DDBJ databases">
        <title>Bacterial taxonomy.</title>
        <authorList>
            <person name="Pan X."/>
        </authorList>
    </citation>
    <scope>NUCLEOTIDE SEQUENCE</scope>
    <source>
        <strain evidence="10">B2012</strain>
    </source>
</reference>
<dbReference type="InterPro" id="IPR035906">
    <property type="entry name" value="MetI-like_sf"/>
</dbReference>
<evidence type="ECO:0000259" key="9">
    <source>
        <dbReference type="PROSITE" id="PS50928"/>
    </source>
</evidence>
<gene>
    <name evidence="10" type="ORF">JCR33_07920</name>
</gene>
<comment type="subcellular location">
    <subcellularLocation>
        <location evidence="1">Cell inner membrane</location>
        <topology evidence="1">Multi-pass membrane protein</topology>
    </subcellularLocation>
    <subcellularLocation>
        <location evidence="8">Cell membrane</location>
        <topology evidence="8">Multi-pass membrane protein</topology>
    </subcellularLocation>
</comment>
<feature type="transmembrane region" description="Helical" evidence="8">
    <location>
        <begin position="38"/>
        <end position="58"/>
    </location>
</feature>
<keyword evidence="6 8" id="KW-1133">Transmembrane helix</keyword>
<dbReference type="PANTHER" id="PTHR30614:SF41">
    <property type="entry name" value="INNER MEMBRANE AMINO-ACID ABC TRANSPORTER PERMEASE PROTEIN YHDY"/>
    <property type="match status" value="1"/>
</dbReference>
<feature type="transmembrane region" description="Helical" evidence="8">
    <location>
        <begin position="201"/>
        <end position="224"/>
    </location>
</feature>
<feature type="transmembrane region" description="Helical" evidence="8">
    <location>
        <begin position="334"/>
        <end position="356"/>
    </location>
</feature>
<dbReference type="GO" id="GO:0022857">
    <property type="term" value="F:transmembrane transporter activity"/>
    <property type="evidence" value="ECO:0007669"/>
    <property type="project" value="InterPro"/>
</dbReference>
<accession>A0A934IIG9</accession>
<protein>
    <submittedName>
        <fullName evidence="10">Amino acid ABC transporter permease</fullName>
    </submittedName>
</protein>
<comment type="similarity">
    <text evidence="2">Belongs to the binding-protein-dependent transport system permease family. HisMQ subfamily.</text>
</comment>
<evidence type="ECO:0000256" key="3">
    <source>
        <dbReference type="ARBA" id="ARBA00022448"/>
    </source>
</evidence>
<proteinExistence type="inferred from homology"/>
<dbReference type="Gene3D" id="1.10.3720.10">
    <property type="entry name" value="MetI-like"/>
    <property type="match status" value="1"/>
</dbReference>
<dbReference type="SUPFAM" id="SSF161098">
    <property type="entry name" value="MetI-like"/>
    <property type="match status" value="1"/>
</dbReference>
<dbReference type="PANTHER" id="PTHR30614">
    <property type="entry name" value="MEMBRANE COMPONENT OF AMINO ACID ABC TRANSPORTER"/>
    <property type="match status" value="1"/>
</dbReference>
<dbReference type="RefSeq" id="WP_198881486.1">
    <property type="nucleotide sequence ID" value="NZ_JAEKJA010000005.1"/>
</dbReference>
<dbReference type="NCBIfam" id="TIGR01726">
    <property type="entry name" value="HEQRo_perm_3TM"/>
    <property type="match status" value="1"/>
</dbReference>
<sequence>MSAPGLAEQIASDADEMEAPGRRDPFGTLRQRLIGSPLQSAVSFVGIAIVAVIVWHLLDWGVFNAVFFATEGPKSCEGATGACWAIIDARWRLIFFGLYPYELQWRSGLACIVLVAVGILSCVPRFWHASRLSALWLGGFATFYVLMRGGIFGLAPVSEEKWGGLSLTVFIFAAGVLVGMPMAIAGALLRRSRLPVIAGSFGLVIDCVRSLPLVTILFTAAVIVPFVLPEWLQGDKLYRVIFGFALFFSAYQAEIIRGGMQAIPPGQDEAARALGLGYWRRTFLITLPQAFRNALPPTISQFVITFKETSLVIIVGFFEIMASGNAAYGTGDWGFAYIEVYTFIALVYFVFVFSLSRYGAFLERTMRVGLH</sequence>
<evidence type="ECO:0000256" key="4">
    <source>
        <dbReference type="ARBA" id="ARBA00022475"/>
    </source>
</evidence>
<evidence type="ECO:0000256" key="5">
    <source>
        <dbReference type="ARBA" id="ARBA00022692"/>
    </source>
</evidence>
<dbReference type="InterPro" id="IPR043429">
    <property type="entry name" value="ArtM/GltK/GlnP/TcyL/YhdX-like"/>
</dbReference>
<evidence type="ECO:0000256" key="2">
    <source>
        <dbReference type="ARBA" id="ARBA00010072"/>
    </source>
</evidence>
<dbReference type="AlphaFoldDB" id="A0A934IIG9"/>
<evidence type="ECO:0000256" key="7">
    <source>
        <dbReference type="ARBA" id="ARBA00023136"/>
    </source>
</evidence>
<comment type="caution">
    <text evidence="10">The sequence shown here is derived from an EMBL/GenBank/DDBJ whole genome shotgun (WGS) entry which is preliminary data.</text>
</comment>
<dbReference type="Pfam" id="PF00528">
    <property type="entry name" value="BPD_transp_1"/>
    <property type="match status" value="1"/>
</dbReference>